<sequence>MTVHLTHFAHIDSGRERNFIEKGNKNTSQRKGERRLKLAYFAYYTMWLYHGARFRPADGAGRRGGVTEHGGVSLGVEPPWGVLARRKLLAEGLTRAPGRASPQSPRQTARTAQTASLCEAQSSPCAQRPGSLPGVAQAPQPSTIAPLLPVPPNSAQILGLSRQKPSHQLPWLLGGNLGILEGKPSIYMLCKVCTADFGK</sequence>
<dbReference type="AlphaFoldDB" id="A0A061ELA0"/>
<accession>A0A061ELA0</accession>
<organism evidence="2 3">
    <name type="scientific">Theobroma cacao</name>
    <name type="common">Cacao</name>
    <name type="synonym">Cocoa</name>
    <dbReference type="NCBI Taxonomy" id="3641"/>
    <lineage>
        <taxon>Eukaryota</taxon>
        <taxon>Viridiplantae</taxon>
        <taxon>Streptophyta</taxon>
        <taxon>Embryophyta</taxon>
        <taxon>Tracheophyta</taxon>
        <taxon>Spermatophyta</taxon>
        <taxon>Magnoliopsida</taxon>
        <taxon>eudicotyledons</taxon>
        <taxon>Gunneridae</taxon>
        <taxon>Pentapetalae</taxon>
        <taxon>rosids</taxon>
        <taxon>malvids</taxon>
        <taxon>Malvales</taxon>
        <taxon>Malvaceae</taxon>
        <taxon>Byttnerioideae</taxon>
        <taxon>Theobroma</taxon>
    </lineage>
</organism>
<dbReference type="Proteomes" id="UP000026915">
    <property type="component" value="Chromosome 4"/>
</dbReference>
<keyword evidence="3" id="KW-1185">Reference proteome</keyword>
<protein>
    <submittedName>
        <fullName evidence="2">Uncharacterized protein</fullName>
    </submittedName>
</protein>
<dbReference type="EMBL" id="CM001882">
    <property type="protein sequence ID" value="EOY05621.1"/>
    <property type="molecule type" value="Genomic_DNA"/>
</dbReference>
<feature type="compositionally biased region" description="Polar residues" evidence="1">
    <location>
        <begin position="101"/>
        <end position="125"/>
    </location>
</feature>
<feature type="region of interest" description="Disordered" evidence="1">
    <location>
        <begin position="94"/>
        <end position="148"/>
    </location>
</feature>
<name>A0A061ELA0_THECC</name>
<evidence type="ECO:0000256" key="1">
    <source>
        <dbReference type="SAM" id="MobiDB-lite"/>
    </source>
</evidence>
<evidence type="ECO:0000313" key="3">
    <source>
        <dbReference type="Proteomes" id="UP000026915"/>
    </source>
</evidence>
<proteinExistence type="predicted"/>
<gene>
    <name evidence="2" type="ORF">TCM_020577</name>
</gene>
<dbReference type="InParanoid" id="A0A061ELA0"/>
<dbReference type="HOGENOM" id="CLU_1374367_0_0_1"/>
<dbReference type="Gramene" id="EOY05621">
    <property type="protein sequence ID" value="EOY05621"/>
    <property type="gene ID" value="TCM_020577"/>
</dbReference>
<reference evidence="2 3" key="1">
    <citation type="journal article" date="2013" name="Genome Biol.">
        <title>The genome sequence of the most widely cultivated cacao type and its use to identify candidate genes regulating pod color.</title>
        <authorList>
            <person name="Motamayor J.C."/>
            <person name="Mockaitis K."/>
            <person name="Schmutz J."/>
            <person name="Haiminen N."/>
            <person name="Iii D.L."/>
            <person name="Cornejo O."/>
            <person name="Findley S.D."/>
            <person name="Zheng P."/>
            <person name="Utro F."/>
            <person name="Royaert S."/>
            <person name="Saski C."/>
            <person name="Jenkins J."/>
            <person name="Podicheti R."/>
            <person name="Zhao M."/>
            <person name="Scheffler B.E."/>
            <person name="Stack J.C."/>
            <person name="Feltus F.A."/>
            <person name="Mustiga G.M."/>
            <person name="Amores F."/>
            <person name="Phillips W."/>
            <person name="Marelli J.P."/>
            <person name="May G.D."/>
            <person name="Shapiro H."/>
            <person name="Ma J."/>
            <person name="Bustamante C.D."/>
            <person name="Schnell R.J."/>
            <person name="Main D."/>
            <person name="Gilbert D."/>
            <person name="Parida L."/>
            <person name="Kuhn D.N."/>
        </authorList>
    </citation>
    <scope>NUCLEOTIDE SEQUENCE [LARGE SCALE GENOMIC DNA]</scope>
    <source>
        <strain evidence="3">cv. Matina 1-6</strain>
    </source>
</reference>
<evidence type="ECO:0000313" key="2">
    <source>
        <dbReference type="EMBL" id="EOY05621.1"/>
    </source>
</evidence>